<reference evidence="4" key="2">
    <citation type="submission" date="2025-08" db="UniProtKB">
        <authorList>
            <consortium name="Ensembl"/>
        </authorList>
    </citation>
    <scope>IDENTIFICATION</scope>
</reference>
<feature type="coiled-coil region" evidence="1">
    <location>
        <begin position="127"/>
        <end position="188"/>
    </location>
</feature>
<feature type="region of interest" description="Disordered" evidence="2">
    <location>
        <begin position="35"/>
        <end position="55"/>
    </location>
</feature>
<evidence type="ECO:0000313" key="4">
    <source>
        <dbReference type="Ensembl" id="ENSOMYP00000115508.1"/>
    </source>
</evidence>
<dbReference type="OrthoDB" id="6243211at2759"/>
<name>A0A8K9UWK5_ONCMY</name>
<reference evidence="4" key="3">
    <citation type="submission" date="2025-09" db="UniProtKB">
        <authorList>
            <consortium name="Ensembl"/>
        </authorList>
    </citation>
    <scope>IDENTIFICATION</scope>
</reference>
<dbReference type="PANTHER" id="PTHR28624:SF1">
    <property type="entry name" value="MITOCHONDRIAL POTASSIUM CHANNEL"/>
    <property type="match status" value="1"/>
</dbReference>
<dbReference type="PANTHER" id="PTHR28624">
    <property type="entry name" value="COILED-COIL DOMAIN-CONTAINING PROTEIN 51"/>
    <property type="match status" value="1"/>
</dbReference>
<evidence type="ECO:0000313" key="5">
    <source>
        <dbReference type="Proteomes" id="UP000694395"/>
    </source>
</evidence>
<dbReference type="Ensembl" id="ENSOMYT00000159435.1">
    <property type="protein sequence ID" value="ENSOMYP00000115508.1"/>
    <property type="gene ID" value="ENSOMYG00000064669.1"/>
</dbReference>
<dbReference type="AlphaFoldDB" id="A0A8K9UWK5"/>
<evidence type="ECO:0000256" key="3">
    <source>
        <dbReference type="SAM" id="Phobius"/>
    </source>
</evidence>
<sequence length="438" mass="49267">MRYRGKQLLPWCHGTSCLYRFHITGTVRGTVSFSRAYSTQQQPPPPSSKDDGADKPVVPIQERAVATIQNLTDLGKQWGQKSVSTASNTVNYWWERYEEFVGLNEVRDAQSQVTEAERAFMVARGMVREAHCSLEALQVKLKEVRDRLDRVSREEAHYLELATLEHKLLQEERRLRTAYENAEGAEREKFALFSAGVRESHEKERTRAERTKNWSVIGSVLGALIGVMGSTYINRVRLQELKTLLLEAQKGPVSLQEAIKVQAGMHKSQQQELRGLIDTLRVTLQHRAAQVIAEKDVKKPVAVQVPEPIVVPPQPSPSASEAVLKEILFYSQKAQSLIEGIQPQLGQLEQSVGKVESELLAVQNLIETYHREEKPSVVISQQDSQMFVCDTKSVMQGLDQTEKRLEASISQTTMYNTVLAYGALAVTVPALYILFRGV</sequence>
<feature type="transmembrane region" description="Helical" evidence="3">
    <location>
        <begin position="213"/>
        <end position="233"/>
    </location>
</feature>
<evidence type="ECO:0000256" key="2">
    <source>
        <dbReference type="SAM" id="MobiDB-lite"/>
    </source>
</evidence>
<accession>A0A8K9UWK5</accession>
<keyword evidence="3" id="KW-0812">Transmembrane</keyword>
<organism evidence="4 5">
    <name type="scientific">Oncorhynchus mykiss</name>
    <name type="common">Rainbow trout</name>
    <name type="synonym">Salmo gairdneri</name>
    <dbReference type="NCBI Taxonomy" id="8022"/>
    <lineage>
        <taxon>Eukaryota</taxon>
        <taxon>Metazoa</taxon>
        <taxon>Chordata</taxon>
        <taxon>Craniata</taxon>
        <taxon>Vertebrata</taxon>
        <taxon>Euteleostomi</taxon>
        <taxon>Actinopterygii</taxon>
        <taxon>Neopterygii</taxon>
        <taxon>Teleostei</taxon>
        <taxon>Protacanthopterygii</taxon>
        <taxon>Salmoniformes</taxon>
        <taxon>Salmonidae</taxon>
        <taxon>Salmoninae</taxon>
        <taxon>Oncorhynchus</taxon>
    </lineage>
</organism>
<dbReference type="InterPro" id="IPR037660">
    <property type="entry name" value="CCDC51"/>
</dbReference>
<reference evidence="4" key="1">
    <citation type="submission" date="2020-07" db="EMBL/GenBank/DDBJ databases">
        <title>A long reads based de novo assembly of the rainbow trout Arlee double haploid line genome.</title>
        <authorList>
            <person name="Gao G."/>
            <person name="Palti Y."/>
        </authorList>
    </citation>
    <scope>NUCLEOTIDE SEQUENCE [LARGE SCALE GENOMIC DNA]</scope>
</reference>
<dbReference type="RefSeq" id="XP_036840101.1">
    <property type="nucleotide sequence ID" value="XM_036984206.1"/>
</dbReference>
<dbReference type="GeneTree" id="ENSGT00940000164287"/>
<keyword evidence="3" id="KW-1133">Transmembrane helix</keyword>
<dbReference type="CTD" id="79714"/>
<keyword evidence="1" id="KW-0175">Coiled coil</keyword>
<dbReference type="KEGG" id="omy:110528596"/>
<feature type="transmembrane region" description="Helical" evidence="3">
    <location>
        <begin position="414"/>
        <end position="435"/>
    </location>
</feature>
<dbReference type="GeneID" id="110528596"/>
<keyword evidence="5" id="KW-1185">Reference proteome</keyword>
<protein>
    <submittedName>
        <fullName evidence="4">Coiled-coil domain containing 51</fullName>
    </submittedName>
</protein>
<dbReference type="RefSeq" id="XP_021466400.2">
    <property type="nucleotide sequence ID" value="XM_021610725.2"/>
</dbReference>
<keyword evidence="3" id="KW-0472">Membrane</keyword>
<proteinExistence type="predicted"/>
<gene>
    <name evidence="4" type="primary">ccdc51</name>
</gene>
<dbReference type="Proteomes" id="UP000694395">
    <property type="component" value="Chromosome 7"/>
</dbReference>
<evidence type="ECO:0000256" key="1">
    <source>
        <dbReference type="SAM" id="Coils"/>
    </source>
</evidence>